<evidence type="ECO:0000313" key="12">
    <source>
        <dbReference type="Proteomes" id="UP000180253"/>
    </source>
</evidence>
<keyword evidence="6" id="KW-1003">Cell membrane</keyword>
<comment type="function">
    <text evidence="1">Required for nicotinamide riboside transport across the inner membrane.</text>
</comment>
<dbReference type="NCBIfam" id="TIGR01528">
    <property type="entry name" value="NMN_trans_PnuC"/>
    <property type="match status" value="1"/>
</dbReference>
<dbReference type="InterPro" id="IPR006419">
    <property type="entry name" value="NMN_transpt_PnuC"/>
</dbReference>
<keyword evidence="5" id="KW-0813">Transport</keyword>
<dbReference type="RefSeq" id="WP_070989923.1">
    <property type="nucleotide sequence ID" value="NZ_CBCSHD010000002.1"/>
</dbReference>
<evidence type="ECO:0000256" key="5">
    <source>
        <dbReference type="ARBA" id="ARBA00022448"/>
    </source>
</evidence>
<dbReference type="GO" id="GO:0005886">
    <property type="term" value="C:plasma membrane"/>
    <property type="evidence" value="ECO:0007669"/>
    <property type="project" value="UniProtKB-SubCell"/>
</dbReference>
<dbReference type="OrthoDB" id="9791248at2"/>
<dbReference type="EMBL" id="MNAN01000009">
    <property type="protein sequence ID" value="OHU97772.1"/>
    <property type="molecule type" value="Genomic_DNA"/>
</dbReference>
<sequence length="208" mass="24554">MLDTLWLLFSILVALPYWEYCAVFLGLIYLFLAIKEHNGCWMFGFLSTFMYALMYWQGELFVESLLHGYYMLMAFVGWWMWRQGFKSSKLPICSWPVKYHALITILTIFVSIIAALLAKKVGYHTPVIYIDSLSVFFSIVATYLLVNKVLENWLYWIVINTATMYLFLVKGYYATLVLSVVYTLMACWGYKYWYESYEQRRGKSLGNL</sequence>
<evidence type="ECO:0000256" key="4">
    <source>
        <dbReference type="ARBA" id="ARBA00017522"/>
    </source>
</evidence>
<evidence type="ECO:0000256" key="7">
    <source>
        <dbReference type="ARBA" id="ARBA00022692"/>
    </source>
</evidence>
<feature type="transmembrane region" description="Helical" evidence="10">
    <location>
        <begin position="175"/>
        <end position="194"/>
    </location>
</feature>
<keyword evidence="8 10" id="KW-1133">Transmembrane helix</keyword>
<feature type="transmembrane region" description="Helical" evidence="10">
    <location>
        <begin position="64"/>
        <end position="81"/>
    </location>
</feature>
<evidence type="ECO:0000256" key="10">
    <source>
        <dbReference type="SAM" id="Phobius"/>
    </source>
</evidence>
<dbReference type="AlphaFoldDB" id="A0A1S1NCA7"/>
<evidence type="ECO:0000256" key="1">
    <source>
        <dbReference type="ARBA" id="ARBA00002672"/>
    </source>
</evidence>
<protein>
    <recommendedName>
        <fullName evidence="4">Nicotinamide riboside transporter PnuC</fullName>
    </recommendedName>
</protein>
<accession>A0A1S1NCA7</accession>
<evidence type="ECO:0000256" key="8">
    <source>
        <dbReference type="ARBA" id="ARBA00022989"/>
    </source>
</evidence>
<dbReference type="PANTHER" id="PTHR36122">
    <property type="entry name" value="NICOTINAMIDE RIBOSIDE TRANSPORTER PNUC"/>
    <property type="match status" value="1"/>
</dbReference>
<dbReference type="Pfam" id="PF04973">
    <property type="entry name" value="NMN_transporter"/>
    <property type="match status" value="1"/>
</dbReference>
<evidence type="ECO:0000256" key="9">
    <source>
        <dbReference type="ARBA" id="ARBA00023136"/>
    </source>
</evidence>
<feature type="transmembrane region" description="Helical" evidence="10">
    <location>
        <begin position="127"/>
        <end position="146"/>
    </location>
</feature>
<comment type="caution">
    <text evidence="11">The sequence shown here is derived from an EMBL/GenBank/DDBJ whole genome shotgun (WGS) entry which is preliminary data.</text>
</comment>
<organism evidence="11 12">
    <name type="scientific">Pseudoalteromonas byunsanensis</name>
    <dbReference type="NCBI Taxonomy" id="327939"/>
    <lineage>
        <taxon>Bacteria</taxon>
        <taxon>Pseudomonadati</taxon>
        <taxon>Pseudomonadota</taxon>
        <taxon>Gammaproteobacteria</taxon>
        <taxon>Alteromonadales</taxon>
        <taxon>Pseudoalteromonadaceae</taxon>
        <taxon>Pseudoalteromonas</taxon>
    </lineage>
</organism>
<gene>
    <name evidence="11" type="ORF">BIW53_01420</name>
</gene>
<keyword evidence="9 10" id="KW-0472">Membrane</keyword>
<dbReference type="Proteomes" id="UP000180253">
    <property type="component" value="Unassembled WGS sequence"/>
</dbReference>
<proteinExistence type="inferred from homology"/>
<dbReference type="PANTHER" id="PTHR36122:SF2">
    <property type="entry name" value="NICOTINAMIDE RIBOSIDE TRANSPORTER PNUC"/>
    <property type="match status" value="1"/>
</dbReference>
<reference evidence="11 12" key="1">
    <citation type="submission" date="2016-10" db="EMBL/GenBank/DDBJ databases">
        <title>Pseudoalteromonas amylolytica sp. nov., isolated from the surface seawater.</title>
        <authorList>
            <person name="Wu Y.-H."/>
            <person name="Cheng H."/>
            <person name="Jin X.-B."/>
            <person name="Wang C.-S."/>
            <person name="Xu X.-W."/>
        </authorList>
    </citation>
    <scope>NUCLEOTIDE SEQUENCE [LARGE SCALE GENOMIC DNA]</scope>
    <source>
        <strain evidence="11 12">JCM 12483</strain>
    </source>
</reference>
<name>A0A1S1NCA7_9GAMM</name>
<comment type="subcellular location">
    <subcellularLocation>
        <location evidence="2">Cell membrane</location>
        <topology evidence="2">Multi-pass membrane protein</topology>
    </subcellularLocation>
</comment>
<feature type="transmembrane region" description="Helical" evidence="10">
    <location>
        <begin position="101"/>
        <end position="121"/>
    </location>
</feature>
<keyword evidence="12" id="KW-1185">Reference proteome</keyword>
<dbReference type="STRING" id="327939.BIW53_01420"/>
<comment type="similarity">
    <text evidence="3">Belongs to the nicotinamide ribonucleoside (NR) uptake permease (TC 4.B.1) family.</text>
</comment>
<dbReference type="GO" id="GO:0034257">
    <property type="term" value="F:nicotinamide riboside transmembrane transporter activity"/>
    <property type="evidence" value="ECO:0007669"/>
    <property type="project" value="InterPro"/>
</dbReference>
<evidence type="ECO:0000256" key="3">
    <source>
        <dbReference type="ARBA" id="ARBA00006669"/>
    </source>
</evidence>
<evidence type="ECO:0000256" key="2">
    <source>
        <dbReference type="ARBA" id="ARBA00004651"/>
    </source>
</evidence>
<evidence type="ECO:0000313" key="11">
    <source>
        <dbReference type="EMBL" id="OHU97772.1"/>
    </source>
</evidence>
<keyword evidence="7 10" id="KW-0812">Transmembrane</keyword>
<feature type="transmembrane region" description="Helical" evidence="10">
    <location>
        <begin position="153"/>
        <end position="169"/>
    </location>
</feature>
<feature type="transmembrane region" description="Helical" evidence="10">
    <location>
        <begin position="6"/>
        <end position="32"/>
    </location>
</feature>
<evidence type="ECO:0000256" key="6">
    <source>
        <dbReference type="ARBA" id="ARBA00022475"/>
    </source>
</evidence>
<feature type="transmembrane region" description="Helical" evidence="10">
    <location>
        <begin position="39"/>
        <end position="58"/>
    </location>
</feature>